<evidence type="ECO:0000256" key="4">
    <source>
        <dbReference type="SAM" id="MobiDB-lite"/>
    </source>
</evidence>
<keyword evidence="2" id="KW-0813">Transport</keyword>
<dbReference type="GO" id="GO:0055085">
    <property type="term" value="P:transmembrane transport"/>
    <property type="evidence" value="ECO:0007669"/>
    <property type="project" value="InterPro"/>
</dbReference>
<name>A0A1M5L6S2_9BRAD</name>
<evidence type="ECO:0000256" key="2">
    <source>
        <dbReference type="ARBA" id="ARBA00022448"/>
    </source>
</evidence>
<protein>
    <submittedName>
        <fullName evidence="5">TRAP-type C4-dicarboxylate transport system, substrate-binding protein</fullName>
    </submittedName>
</protein>
<dbReference type="AlphaFoldDB" id="A0A1M5L6S2"/>
<dbReference type="Proteomes" id="UP000189796">
    <property type="component" value="Chromosome I"/>
</dbReference>
<reference evidence="5 6" key="1">
    <citation type="submission" date="2016-11" db="EMBL/GenBank/DDBJ databases">
        <authorList>
            <person name="Jaros S."/>
            <person name="Januszkiewicz K."/>
            <person name="Wedrychowicz H."/>
        </authorList>
    </citation>
    <scope>NUCLEOTIDE SEQUENCE [LARGE SCALE GENOMIC DNA]</scope>
    <source>
        <strain evidence="5 6">GAS138</strain>
    </source>
</reference>
<evidence type="ECO:0000313" key="5">
    <source>
        <dbReference type="EMBL" id="SHG60113.1"/>
    </source>
</evidence>
<dbReference type="Gene3D" id="3.40.190.170">
    <property type="entry name" value="Bacterial extracellular solute-binding protein, family 7"/>
    <property type="match status" value="1"/>
</dbReference>
<dbReference type="PANTHER" id="PTHR33376:SF7">
    <property type="entry name" value="C4-DICARBOXYLATE-BINDING PROTEIN DCTB"/>
    <property type="match status" value="1"/>
</dbReference>
<dbReference type="OrthoDB" id="9803763at2"/>
<evidence type="ECO:0000313" key="6">
    <source>
        <dbReference type="Proteomes" id="UP000189796"/>
    </source>
</evidence>
<dbReference type="InterPro" id="IPR018389">
    <property type="entry name" value="DctP_fam"/>
</dbReference>
<dbReference type="SUPFAM" id="SSF51735">
    <property type="entry name" value="NAD(P)-binding Rossmann-fold domains"/>
    <property type="match status" value="1"/>
</dbReference>
<dbReference type="SUPFAM" id="SSF53850">
    <property type="entry name" value="Periplasmic binding protein-like II"/>
    <property type="match status" value="1"/>
</dbReference>
<dbReference type="PANTHER" id="PTHR33376">
    <property type="match status" value="1"/>
</dbReference>
<evidence type="ECO:0000256" key="3">
    <source>
        <dbReference type="ARBA" id="ARBA00022729"/>
    </source>
</evidence>
<dbReference type="InterPro" id="IPR036291">
    <property type="entry name" value="NAD(P)-bd_dom_sf"/>
</dbReference>
<organism evidence="5 6">
    <name type="scientific">Bradyrhizobium erythrophlei</name>
    <dbReference type="NCBI Taxonomy" id="1437360"/>
    <lineage>
        <taxon>Bacteria</taxon>
        <taxon>Pseudomonadati</taxon>
        <taxon>Pseudomonadota</taxon>
        <taxon>Alphaproteobacteria</taxon>
        <taxon>Hyphomicrobiales</taxon>
        <taxon>Nitrobacteraceae</taxon>
        <taxon>Bradyrhizobium</taxon>
    </lineage>
</organism>
<proteinExistence type="inferred from homology"/>
<dbReference type="Pfam" id="PF03480">
    <property type="entry name" value="DctP"/>
    <property type="match status" value="1"/>
</dbReference>
<sequence length="365" mass="39409">MAHRDFRCTDHARIPDLPGKTRAEPTPPWDKRRLLLGGIGACVMLAIASGPIKSEENYTLRLASWGAPTAAQVVDFTSTFKDEVEKASGGRINVQTFPAGSLVNERAVPTAIQSGVVDISLTTMGSWSSIVPTAGALNTVFFRPTAENFDKVIGPGTGLFKALDDDMASHGVRLLAALYNGPVVVVSKTPMKSPDDFKGKTVRVFDRLTAEIVQSLRGAPSTIEVADVYPALQRGTVQAAIGGLEGAIGLKEYEVGKYLLASNGEFGLLLTGYVMNRKSLEALPADLQKIVLDSAYNASRHATQAMIESYAKELGQMQAHGMTVTTLSPDTVEYKQFADALEPLARTQEERFPKELIRQVLDAQR</sequence>
<evidence type="ECO:0000256" key="1">
    <source>
        <dbReference type="ARBA" id="ARBA00009023"/>
    </source>
</evidence>
<keyword evidence="3" id="KW-0732">Signal</keyword>
<comment type="similarity">
    <text evidence="1">Belongs to the bacterial solute-binding protein 7 family.</text>
</comment>
<accession>A0A1M5L6S2</accession>
<feature type="region of interest" description="Disordered" evidence="4">
    <location>
        <begin position="1"/>
        <end position="29"/>
    </location>
</feature>
<gene>
    <name evidence="5" type="ORF">SAMN05443248_2102</name>
</gene>
<dbReference type="EMBL" id="LT670817">
    <property type="protein sequence ID" value="SHG60113.1"/>
    <property type="molecule type" value="Genomic_DNA"/>
</dbReference>
<dbReference type="InterPro" id="IPR038404">
    <property type="entry name" value="TRAP_DctP_sf"/>
</dbReference>
<dbReference type="NCBIfam" id="NF037995">
    <property type="entry name" value="TRAP_S1"/>
    <property type="match status" value="1"/>
</dbReference>
<dbReference type="CDD" id="cd13603">
    <property type="entry name" value="PBP2_TRAP_Siap_TeaA_like"/>
    <property type="match status" value="1"/>
</dbReference>